<dbReference type="InterPro" id="IPR006182">
    <property type="entry name" value="FliF_N_dom"/>
</dbReference>
<gene>
    <name evidence="17" type="primary">fliF</name>
</gene>
<evidence type="ECO:0000256" key="5">
    <source>
        <dbReference type="ARBA" id="ARBA00017949"/>
    </source>
</evidence>
<evidence type="ECO:0000256" key="11">
    <source>
        <dbReference type="ARBA" id="ARBA00025936"/>
    </source>
</evidence>
<keyword evidence="6" id="KW-1003">Cell membrane</keyword>
<feature type="domain" description="Flagellar M-ring C-terminal" evidence="16">
    <location>
        <begin position="258"/>
        <end position="444"/>
    </location>
</feature>
<dbReference type="Pfam" id="PF01514">
    <property type="entry name" value="YscJ_FliF"/>
    <property type="match status" value="1"/>
</dbReference>
<feature type="transmembrane region" description="Helical" evidence="14">
    <location>
        <begin position="465"/>
        <end position="483"/>
    </location>
</feature>
<protein>
    <recommendedName>
        <fullName evidence="5 12">Flagellar M-ring protein</fullName>
    </recommendedName>
</protein>
<evidence type="ECO:0000256" key="8">
    <source>
        <dbReference type="ARBA" id="ARBA00022989"/>
    </source>
</evidence>
<dbReference type="Proteomes" id="UP000000562">
    <property type="component" value="Chromosome"/>
</dbReference>
<evidence type="ECO:0000256" key="9">
    <source>
        <dbReference type="ARBA" id="ARBA00023136"/>
    </source>
</evidence>
<comment type="similarity">
    <text evidence="4 12">Belongs to the FliF family.</text>
</comment>
<dbReference type="PANTHER" id="PTHR30046">
    <property type="entry name" value="FLAGELLAR M-RING PROTEIN"/>
    <property type="match status" value="1"/>
</dbReference>
<dbReference type="GO" id="GO:0009431">
    <property type="term" value="C:bacterial-type flagellum basal body, MS ring"/>
    <property type="evidence" value="ECO:0007669"/>
    <property type="project" value="InterPro"/>
</dbReference>
<keyword evidence="8 14" id="KW-1133">Transmembrane helix</keyword>
<evidence type="ECO:0000256" key="14">
    <source>
        <dbReference type="SAM" id="Phobius"/>
    </source>
</evidence>
<comment type="subunit">
    <text evidence="11">The basal body constitutes a major portion of the flagellar organelle and consists of four rings (L,P,S, and M) mounted on a central rod. The M ring is integral to the inner membrane of the cell and may be connected to the flagellar rod via the S ring. The S (supramembrane ring) lies just distal to the M ring. The L and P rings lie in the outer membrane and the periplasmic space, respectively.</text>
</comment>
<proteinExistence type="inferred from homology"/>
<evidence type="ECO:0000256" key="6">
    <source>
        <dbReference type="ARBA" id="ARBA00022475"/>
    </source>
</evidence>
<evidence type="ECO:0000256" key="3">
    <source>
        <dbReference type="ARBA" id="ARBA00004651"/>
    </source>
</evidence>
<evidence type="ECO:0000256" key="2">
    <source>
        <dbReference type="ARBA" id="ARBA00004117"/>
    </source>
</evidence>
<keyword evidence="18" id="KW-1185">Reference proteome</keyword>
<evidence type="ECO:0000256" key="1">
    <source>
        <dbReference type="ARBA" id="ARBA00003820"/>
    </source>
</evidence>
<evidence type="ECO:0000313" key="17">
    <source>
        <dbReference type="EMBL" id="BAC24206.1"/>
    </source>
</evidence>
<dbReference type="EMBL" id="BA000021">
    <property type="protein sequence ID" value="BAC24206.1"/>
    <property type="molecule type" value="Genomic_DNA"/>
</dbReference>
<dbReference type="GO" id="GO:0003774">
    <property type="term" value="F:cytoskeletal motor activity"/>
    <property type="evidence" value="ECO:0007669"/>
    <property type="project" value="InterPro"/>
</dbReference>
<accession>Q8D3E1</accession>
<keyword evidence="7 14" id="KW-0812">Transmembrane</keyword>
<feature type="region of interest" description="Disordered" evidence="13">
    <location>
        <begin position="315"/>
        <end position="363"/>
    </location>
</feature>
<dbReference type="AlphaFoldDB" id="Q8D3E1"/>
<keyword evidence="9 14" id="KW-0472">Membrane</keyword>
<dbReference type="PANTHER" id="PTHR30046:SF0">
    <property type="entry name" value="FLAGELLAR M-RING PROTEIN"/>
    <property type="match status" value="1"/>
</dbReference>
<feature type="compositionally biased region" description="Basic and acidic residues" evidence="13">
    <location>
        <begin position="342"/>
        <end position="363"/>
    </location>
</feature>
<dbReference type="InterPro" id="IPR045851">
    <property type="entry name" value="AMP-bd_C_sf"/>
</dbReference>
<evidence type="ECO:0000256" key="13">
    <source>
        <dbReference type="SAM" id="MobiDB-lite"/>
    </source>
</evidence>
<dbReference type="OrthoDB" id="8554211at2"/>
<evidence type="ECO:0000256" key="4">
    <source>
        <dbReference type="ARBA" id="ARBA00007971"/>
    </source>
</evidence>
<dbReference type="InterPro" id="IPR013556">
    <property type="entry name" value="Flag_M-ring_C"/>
</dbReference>
<evidence type="ECO:0000313" key="18">
    <source>
        <dbReference type="Proteomes" id="UP000000562"/>
    </source>
</evidence>
<evidence type="ECO:0000259" key="15">
    <source>
        <dbReference type="Pfam" id="PF01514"/>
    </source>
</evidence>
<dbReference type="PIRSF" id="PIRSF004862">
    <property type="entry name" value="FliF"/>
    <property type="match status" value="1"/>
</dbReference>
<reference evidence="17 18" key="1">
    <citation type="journal article" date="2002" name="Nat. Genet.">
        <title>Genome sequence of the endocellular obligate symbiont of tsetse flies, Wigglesworthia glossinidia.</title>
        <authorList>
            <person name="Akman L."/>
            <person name="Yamashita A."/>
            <person name="Watanabe H."/>
            <person name="Oshima K."/>
            <person name="Shiba T."/>
            <person name="Hattori M."/>
            <person name="Aksoy S."/>
        </authorList>
    </citation>
    <scope>NUCLEOTIDE SEQUENCE [LARGE SCALE GENOMIC DNA]</scope>
</reference>
<feature type="compositionally biased region" description="Acidic residues" evidence="13">
    <location>
        <begin position="332"/>
        <end position="341"/>
    </location>
</feature>
<dbReference type="Pfam" id="PF08345">
    <property type="entry name" value="YscJ_FliF_C"/>
    <property type="match status" value="1"/>
</dbReference>
<dbReference type="NCBIfam" id="TIGR00206">
    <property type="entry name" value="fliF"/>
    <property type="match status" value="1"/>
</dbReference>
<dbReference type="GO" id="GO:0071973">
    <property type="term" value="P:bacterial-type flagellum-dependent cell motility"/>
    <property type="evidence" value="ECO:0007669"/>
    <property type="project" value="InterPro"/>
</dbReference>
<comment type="subcellular location">
    <subcellularLocation>
        <location evidence="2 12">Bacterial flagellum basal body</location>
    </subcellularLocation>
    <subcellularLocation>
        <location evidence="3">Cell membrane</location>
        <topology evidence="3">Multi-pass membrane protein</topology>
    </subcellularLocation>
</comment>
<organism evidence="17 18">
    <name type="scientific">Wigglesworthia glossinidia brevipalpis</name>
    <dbReference type="NCBI Taxonomy" id="36870"/>
    <lineage>
        <taxon>Bacteria</taxon>
        <taxon>Pseudomonadati</taxon>
        <taxon>Pseudomonadota</taxon>
        <taxon>Gammaproteobacteria</taxon>
        <taxon>Enterobacterales</taxon>
        <taxon>Erwiniaceae</taxon>
        <taxon>Wigglesworthia</taxon>
    </lineage>
</organism>
<keyword evidence="10 12" id="KW-0975">Bacterial flagellum</keyword>
<evidence type="ECO:0000259" key="16">
    <source>
        <dbReference type="Pfam" id="PF08345"/>
    </source>
</evidence>
<dbReference type="GO" id="GO:0005886">
    <property type="term" value="C:plasma membrane"/>
    <property type="evidence" value="ECO:0007669"/>
    <property type="project" value="UniProtKB-SubCell"/>
</dbReference>
<dbReference type="PRINTS" id="PR01009">
    <property type="entry name" value="FLGMRINGFLIF"/>
</dbReference>
<dbReference type="STRING" id="36870.gene:10368538"/>
<dbReference type="HOGENOM" id="CLU_028108_1_0_6"/>
<feature type="transmembrane region" description="Helical" evidence="14">
    <location>
        <begin position="31"/>
        <end position="51"/>
    </location>
</feature>
<evidence type="ECO:0000256" key="7">
    <source>
        <dbReference type="ARBA" id="ARBA00022692"/>
    </source>
</evidence>
<evidence type="ECO:0000256" key="10">
    <source>
        <dbReference type="ARBA" id="ARBA00023143"/>
    </source>
</evidence>
<dbReference type="InterPro" id="IPR000067">
    <property type="entry name" value="FlgMring_FliF"/>
</dbReference>
<comment type="function">
    <text evidence="1 12">The M ring may be actively involved in energy transduction.</text>
</comment>
<dbReference type="Gene3D" id="3.30.300.30">
    <property type="match status" value="1"/>
</dbReference>
<feature type="domain" description="Flagellar M-ring N-terminal" evidence="15">
    <location>
        <begin position="52"/>
        <end position="226"/>
    </location>
</feature>
<name>Q8D3E1_WIGBR</name>
<evidence type="ECO:0000256" key="12">
    <source>
        <dbReference type="PIRNR" id="PIRNR004862"/>
    </source>
</evidence>
<sequence length="569" mass="65024">MLMNVLSAGIRSKPAEYLISVLKKIFYNPKYLLLSFGVIGIALSIVLITWLQSSNYQVLYTNISDQDSGDIISELSTLNIPYKFSKNNGSIMVPEDKIYETRFLLAQKNLPKGGSIGFEILDNSSFGISQFNENINYQRALEGEIARTIETINSIKSARVHIAIPKSSVFIRDNKPSSASITLGLHAGRTLDKNEIQAIRWLVSGTVPNLPVSNIVLVDNYGKLLAYPDNNNDDKNITQLQYIKDIELEYRRRIEEILIPIVGFNNVKAEVTAQIDFTKTEQTSEKHKPNTNPNEMSIRSQQITENNNFSQVAEGVPGALSNQPSQVSSANIDEENEEIDKDAESEKEIDKKNNSSSKVEKPNNVQKEKIINYEIDRTLTHSKFSTGILKRLSVAVVINKKEDQKGNQINFEEKEMQEITSLIKEVMGYSEERNDTLDVVNANFVNKKDEIFNIPFWENIRIQNIFISLIKYILSFALMWLFINKFIKIWKTSEQNQLKNKIDKKSFQEKNNSIVNEKNNEINKKINEEENISIYTENSIKKLQEIADKQPKLVAKIISQWIKKEQNIL</sequence>
<dbReference type="KEGG" id="wbr:fliF"/>
<dbReference type="InterPro" id="IPR043427">
    <property type="entry name" value="YscJ/FliF"/>
</dbReference>
<dbReference type="eggNOG" id="COG1766">
    <property type="taxonomic scope" value="Bacteria"/>
</dbReference>